<dbReference type="RefSeq" id="XP_013892350.1">
    <property type="nucleotide sequence ID" value="XM_014036896.1"/>
</dbReference>
<feature type="non-terminal residue" evidence="2">
    <location>
        <position position="1"/>
    </location>
</feature>
<protein>
    <submittedName>
        <fullName evidence="2">Uncharacterized protein</fullName>
    </submittedName>
</protein>
<evidence type="ECO:0000313" key="3">
    <source>
        <dbReference type="Proteomes" id="UP000054498"/>
    </source>
</evidence>
<organism evidence="2 3">
    <name type="scientific">Monoraphidium neglectum</name>
    <dbReference type="NCBI Taxonomy" id="145388"/>
    <lineage>
        <taxon>Eukaryota</taxon>
        <taxon>Viridiplantae</taxon>
        <taxon>Chlorophyta</taxon>
        <taxon>core chlorophytes</taxon>
        <taxon>Chlorophyceae</taxon>
        <taxon>CS clade</taxon>
        <taxon>Sphaeropleales</taxon>
        <taxon>Selenastraceae</taxon>
        <taxon>Monoraphidium</taxon>
    </lineage>
</organism>
<feature type="region of interest" description="Disordered" evidence="1">
    <location>
        <begin position="1"/>
        <end position="23"/>
    </location>
</feature>
<evidence type="ECO:0000256" key="1">
    <source>
        <dbReference type="SAM" id="MobiDB-lite"/>
    </source>
</evidence>
<dbReference type="OrthoDB" id="527152at2759"/>
<sequence>QPSQPQPQQRPPPLPQRQQPPDAACEGGDCLISLVFQKNYCKPEFAAFDSCFDAVEGGSRKEEECMPLVSWNGR</sequence>
<reference evidence="2 3" key="1">
    <citation type="journal article" date="2013" name="BMC Genomics">
        <title>Reconstruction of the lipid metabolism for the microalga Monoraphidium neglectum from its genome sequence reveals characteristics suitable for biofuel production.</title>
        <authorList>
            <person name="Bogen C."/>
            <person name="Al-Dilaimi A."/>
            <person name="Albersmeier A."/>
            <person name="Wichmann J."/>
            <person name="Grundmann M."/>
            <person name="Rupp O."/>
            <person name="Lauersen K.J."/>
            <person name="Blifernez-Klassen O."/>
            <person name="Kalinowski J."/>
            <person name="Goesmann A."/>
            <person name="Mussgnug J.H."/>
            <person name="Kruse O."/>
        </authorList>
    </citation>
    <scope>NUCLEOTIDE SEQUENCE [LARGE SCALE GENOMIC DNA]</scope>
    <source>
        <strain evidence="2 3">SAG 48.87</strain>
    </source>
</reference>
<name>A0A0D2MDN9_9CHLO</name>
<keyword evidence="3" id="KW-1185">Reference proteome</keyword>
<evidence type="ECO:0000313" key="2">
    <source>
        <dbReference type="EMBL" id="KIY93330.1"/>
    </source>
</evidence>
<dbReference type="KEGG" id="mng:MNEG_14632"/>
<gene>
    <name evidence="2" type="ORF">MNEG_14632</name>
</gene>
<dbReference type="AlphaFoldDB" id="A0A0D2MDN9"/>
<dbReference type="Proteomes" id="UP000054498">
    <property type="component" value="Unassembled WGS sequence"/>
</dbReference>
<dbReference type="GeneID" id="25732214"/>
<proteinExistence type="predicted"/>
<accession>A0A0D2MDN9</accession>
<feature type="compositionally biased region" description="Pro residues" evidence="1">
    <location>
        <begin position="1"/>
        <end position="15"/>
    </location>
</feature>
<dbReference type="EMBL" id="KK104857">
    <property type="protein sequence ID" value="KIY93330.1"/>
    <property type="molecule type" value="Genomic_DNA"/>
</dbReference>